<keyword evidence="1" id="KW-0812">Transmembrane</keyword>
<protein>
    <submittedName>
        <fullName evidence="2">Uncharacterized protein</fullName>
    </submittedName>
</protein>
<organism evidence="2 3">
    <name type="scientific">Diaporthe vaccinii</name>
    <dbReference type="NCBI Taxonomy" id="105482"/>
    <lineage>
        <taxon>Eukaryota</taxon>
        <taxon>Fungi</taxon>
        <taxon>Dikarya</taxon>
        <taxon>Ascomycota</taxon>
        <taxon>Pezizomycotina</taxon>
        <taxon>Sordariomycetes</taxon>
        <taxon>Sordariomycetidae</taxon>
        <taxon>Diaporthales</taxon>
        <taxon>Diaporthaceae</taxon>
        <taxon>Diaporthe</taxon>
        <taxon>Diaporthe eres species complex</taxon>
    </lineage>
</organism>
<accession>A0ABR4FCE4</accession>
<comment type="caution">
    <text evidence="2">The sequence shown here is derived from an EMBL/GenBank/DDBJ whole genome shotgun (WGS) entry which is preliminary data.</text>
</comment>
<name>A0ABR4FCE4_9PEZI</name>
<evidence type="ECO:0000313" key="3">
    <source>
        <dbReference type="Proteomes" id="UP001600888"/>
    </source>
</evidence>
<sequence length="411" mass="45669">MGLEGRLSNADVWNYDLFSGAGSGIRFVPTPPTSEFQKSSLSVEYCLAEPFGTFCQIGLASTLLWVVSLCILLKTVLCFVVLTKLGKITSLVTPGDVIESGIGPLIYFVISSYHVTRWLGSFGQDAQNEKVWFRNGFLPTFEQAILIANSPQLFLSFAYLAFNGLFTRLHMAKEWSAMGTRYKALRVTNPKGQQSSTYFLQLPYRYSVPLLTISISLHWILSGCIYILLMQGDYFGSSGSDGPFGSSMALGFSTKSLFTMLTLSVFMAFMPLLFGLIPLPPKAFVVGSNSHAIAAACQVSLLIGQNQPQAGESYHKSTAEPQNDEFELRHLIAPSYSLLPLDDQASNSRNDEEVWKDTLLRVSRSKIKWGVVKMPSSWEEQFNRRDIAVEHISFGLPEDDVQQPIVGHWYA</sequence>
<keyword evidence="1" id="KW-0472">Membrane</keyword>
<gene>
    <name evidence="2" type="ORF">FJTKL_09335</name>
</gene>
<feature type="transmembrane region" description="Helical" evidence="1">
    <location>
        <begin position="208"/>
        <end position="229"/>
    </location>
</feature>
<dbReference type="EMBL" id="JBAWTH010000003">
    <property type="protein sequence ID" value="KAL2292349.1"/>
    <property type="molecule type" value="Genomic_DNA"/>
</dbReference>
<feature type="transmembrane region" description="Helical" evidence="1">
    <location>
        <begin position="257"/>
        <end position="279"/>
    </location>
</feature>
<dbReference type="PANTHER" id="PTHR35395">
    <property type="entry name" value="DUF6536 DOMAIN-CONTAINING PROTEIN"/>
    <property type="match status" value="1"/>
</dbReference>
<proteinExistence type="predicted"/>
<keyword evidence="1" id="KW-1133">Transmembrane helix</keyword>
<evidence type="ECO:0000256" key="1">
    <source>
        <dbReference type="SAM" id="Phobius"/>
    </source>
</evidence>
<feature type="transmembrane region" description="Helical" evidence="1">
    <location>
        <begin position="144"/>
        <end position="166"/>
    </location>
</feature>
<reference evidence="2 3" key="1">
    <citation type="submission" date="2024-03" db="EMBL/GenBank/DDBJ databases">
        <title>A high-quality draft genome sequence of Diaporthe vaccinii, a causative agent of upright dieback and viscid rot disease in cranberry plants.</title>
        <authorList>
            <person name="Sarrasin M."/>
            <person name="Lang B.F."/>
            <person name="Burger G."/>
        </authorList>
    </citation>
    <scope>NUCLEOTIDE SEQUENCE [LARGE SCALE GENOMIC DNA]</scope>
    <source>
        <strain evidence="2 3">IS7</strain>
    </source>
</reference>
<evidence type="ECO:0000313" key="2">
    <source>
        <dbReference type="EMBL" id="KAL2292349.1"/>
    </source>
</evidence>
<dbReference type="Proteomes" id="UP001600888">
    <property type="component" value="Unassembled WGS sequence"/>
</dbReference>
<dbReference type="PANTHER" id="PTHR35395:SF1">
    <property type="entry name" value="DUF6536 DOMAIN-CONTAINING PROTEIN"/>
    <property type="match status" value="1"/>
</dbReference>
<feature type="transmembrane region" description="Helical" evidence="1">
    <location>
        <begin position="63"/>
        <end position="85"/>
    </location>
</feature>
<keyword evidence="3" id="KW-1185">Reference proteome</keyword>
<feature type="transmembrane region" description="Helical" evidence="1">
    <location>
        <begin position="97"/>
        <end position="115"/>
    </location>
</feature>